<name>A0ABQ6WYW7_9EURO</name>
<keyword evidence="1" id="KW-0472">Membrane</keyword>
<organism evidence="2 3">
    <name type="scientific">Aspergillus pseudocaelatus</name>
    <dbReference type="NCBI Taxonomy" id="1825620"/>
    <lineage>
        <taxon>Eukaryota</taxon>
        <taxon>Fungi</taxon>
        <taxon>Dikarya</taxon>
        <taxon>Ascomycota</taxon>
        <taxon>Pezizomycotina</taxon>
        <taxon>Eurotiomycetes</taxon>
        <taxon>Eurotiomycetidae</taxon>
        <taxon>Eurotiales</taxon>
        <taxon>Aspergillaceae</taxon>
        <taxon>Aspergillus</taxon>
        <taxon>Aspergillus subgen. Circumdati</taxon>
    </lineage>
</organism>
<feature type="transmembrane region" description="Helical" evidence="1">
    <location>
        <begin position="12"/>
        <end position="30"/>
    </location>
</feature>
<feature type="transmembrane region" description="Helical" evidence="1">
    <location>
        <begin position="179"/>
        <end position="200"/>
    </location>
</feature>
<evidence type="ECO:0000256" key="1">
    <source>
        <dbReference type="SAM" id="Phobius"/>
    </source>
</evidence>
<protein>
    <submittedName>
        <fullName evidence="2">Uncharacterized protein</fullName>
    </submittedName>
</protein>
<evidence type="ECO:0000313" key="2">
    <source>
        <dbReference type="EMBL" id="KAE8422290.1"/>
    </source>
</evidence>
<accession>A0ABQ6WYW7</accession>
<dbReference type="EMBL" id="ML735695">
    <property type="protein sequence ID" value="KAE8422290.1"/>
    <property type="molecule type" value="Genomic_DNA"/>
</dbReference>
<proteinExistence type="predicted"/>
<keyword evidence="1" id="KW-0812">Transmembrane</keyword>
<evidence type="ECO:0000313" key="3">
    <source>
        <dbReference type="Proteomes" id="UP000325395"/>
    </source>
</evidence>
<keyword evidence="1" id="KW-1133">Transmembrane helix</keyword>
<gene>
    <name evidence="2" type="ORF">BDV36DRAFT_291466</name>
</gene>
<dbReference type="Proteomes" id="UP000325395">
    <property type="component" value="Unassembled WGS sequence"/>
</dbReference>
<sequence length="721" mass="81873">MEPRDVSLSPDTVSLLVIANILPLFGAFGQDYTNYFLSRSIDWSDWIVFAVGPLGVVWILSATIRALGPPFLQDAIGKGSQDHSLVERDLMSSTSADVCELWNGHNVARLAAKGEIHEFLRVLDGSETKFREGRIGRMQFFREVNKDYYEGSATADEKQTPKPPNLLLNLGSPGRRFRVMAAMIQACLLQSGFLILLVLLKFDSGLNTMFVRIPLYSFITAITGTITLTLALILCASQLDRTTVRRYWVPRPTTKQALLIWMQRGTAENHSSNSLGSYIITKEIKNEIIESHLSPDYNRGIHDRTRSLLSYVILFGVAFGYLAQVVGLASMRYPAQIALFGITIVMSLTRAFLRQAPRPSVSIKCPRLFEMDWLALAHVLDDRLLWGRKKVERAPVWSISGGRTWRYCPEKPEMQRKGQKSMNLLHLRTELYRSCGWNCPATEMASALCEAIETVAQRYLRPENKDFTWYLAADLGGNDEDDVSFTINREERRSKNWSVDRDQILSALSLWLLYDQQISQPSEHTEESLRLLGPIDIKEDLNKLPLTLRKLRYVKETSYLSDRDSITERNSTFWTRKFRRNRIVGFNESLRLRLPSLDNGPARESIRGGPGSQQYKLSLEITDDANEKNCAPAVHSRVSLAQLYAQHIFSGFMWALSENMTETPKLEDVQKTANDVVLNGLCDYEDALLGILPPLLWNKRLKSDPPPTITTLLRQQFAQLP</sequence>
<reference evidence="2 3" key="1">
    <citation type="submission" date="2019-04" db="EMBL/GenBank/DDBJ databases">
        <authorList>
            <consortium name="DOE Joint Genome Institute"/>
            <person name="Mondo S."/>
            <person name="Kjaerbolling I."/>
            <person name="Vesth T."/>
            <person name="Frisvad J.C."/>
            <person name="Nybo J.L."/>
            <person name="Theobald S."/>
            <person name="Kildgaard S."/>
            <person name="Isbrandt T."/>
            <person name="Kuo A."/>
            <person name="Sato A."/>
            <person name="Lyhne E.K."/>
            <person name="Kogle M.E."/>
            <person name="Wiebenga A."/>
            <person name="Kun R.S."/>
            <person name="Lubbers R.J."/>
            <person name="Makela M.R."/>
            <person name="Barry K."/>
            <person name="Chovatia M."/>
            <person name="Clum A."/>
            <person name="Daum C."/>
            <person name="Haridas S."/>
            <person name="He G."/>
            <person name="LaButti K."/>
            <person name="Lipzen A."/>
            <person name="Riley R."/>
            <person name="Salamov A."/>
            <person name="Simmons B.A."/>
            <person name="Magnuson J.K."/>
            <person name="Henrissat B."/>
            <person name="Mortensen U.H."/>
            <person name="Larsen T.O."/>
            <person name="Devries R.P."/>
            <person name="Grigoriev I.V."/>
            <person name="Machida M."/>
            <person name="Baker S.E."/>
            <person name="Andersen M.R."/>
            <person name="Cantor M.N."/>
            <person name="Hua S.X."/>
        </authorList>
    </citation>
    <scope>NUCLEOTIDE SEQUENCE [LARGE SCALE GENOMIC DNA]</scope>
    <source>
        <strain evidence="2 3">CBS 117616</strain>
    </source>
</reference>
<feature type="transmembrane region" description="Helical" evidence="1">
    <location>
        <begin position="46"/>
        <end position="68"/>
    </location>
</feature>
<keyword evidence="3" id="KW-1185">Reference proteome</keyword>
<feature type="transmembrane region" description="Helical" evidence="1">
    <location>
        <begin position="215"/>
        <end position="236"/>
    </location>
</feature>
<feature type="transmembrane region" description="Helical" evidence="1">
    <location>
        <begin position="308"/>
        <end position="327"/>
    </location>
</feature>